<feature type="active site" evidence="7">
    <location>
        <position position="242"/>
    </location>
</feature>
<organism evidence="9 10">
    <name type="scientific">Diversispora epigaea</name>
    <dbReference type="NCBI Taxonomy" id="1348612"/>
    <lineage>
        <taxon>Eukaryota</taxon>
        <taxon>Fungi</taxon>
        <taxon>Fungi incertae sedis</taxon>
        <taxon>Mucoromycota</taxon>
        <taxon>Glomeromycotina</taxon>
        <taxon>Glomeromycetes</taxon>
        <taxon>Diversisporales</taxon>
        <taxon>Diversisporaceae</taxon>
        <taxon>Diversispora</taxon>
    </lineage>
</organism>
<dbReference type="EMBL" id="PQFF01000551">
    <property type="protein sequence ID" value="RHZ45272.1"/>
    <property type="molecule type" value="Genomic_DNA"/>
</dbReference>
<keyword evidence="5" id="KW-0378">Hydrolase</keyword>
<dbReference type="SUPFAM" id="SSF53474">
    <property type="entry name" value="alpha/beta-Hydrolases"/>
    <property type="match status" value="1"/>
</dbReference>
<reference evidence="9 10" key="1">
    <citation type="submission" date="2018-08" db="EMBL/GenBank/DDBJ databases">
        <title>Genome and evolution of the arbuscular mycorrhizal fungus Diversispora epigaea (formerly Glomus versiforme) and its bacterial endosymbionts.</title>
        <authorList>
            <person name="Sun X."/>
            <person name="Fei Z."/>
            <person name="Harrison M."/>
        </authorList>
    </citation>
    <scope>NUCLEOTIDE SEQUENCE [LARGE SCALE GENOMIC DNA]</scope>
    <source>
        <strain evidence="9 10">IT104</strain>
    </source>
</reference>
<dbReference type="GO" id="GO:0051723">
    <property type="term" value="F:protein methylesterase activity"/>
    <property type="evidence" value="ECO:0007669"/>
    <property type="project" value="UniProtKB-EC"/>
</dbReference>
<sequence>MHHGAGYSGLSFALCSSHIKRLMDNNCTIFSYDCRGHGLTKTSDDNDLSLERLSQDLVDVLKTAFDDEVIKKRDIFLIGQSMGGCVVSHVASKRLVPSMTCLAVIDVVEGSALEALKGMIPFLRTRSTEFKSIEDAIEWSINSGTIHNPESARISTSPLLIEKIENKGSSHDEDINKYVWRTDLATTQKYWEEWFTGLSEKFLSARAAKLLILAGTDRLDKPLTIAQMQGKYQLVVFPESGHMIQEDVPEKTAVTLTDFWKRNEKLVLPVKKL</sequence>
<evidence type="ECO:0000313" key="9">
    <source>
        <dbReference type="EMBL" id="RHZ45272.1"/>
    </source>
</evidence>
<evidence type="ECO:0000256" key="7">
    <source>
        <dbReference type="PIRSR" id="PIRSR022950-1"/>
    </source>
</evidence>
<dbReference type="Proteomes" id="UP000266861">
    <property type="component" value="Unassembled WGS sequence"/>
</dbReference>
<dbReference type="InterPro" id="IPR029058">
    <property type="entry name" value="AB_hydrolase_fold"/>
</dbReference>
<dbReference type="STRING" id="1348612.A0A397G2K3"/>
<evidence type="ECO:0000256" key="6">
    <source>
        <dbReference type="ARBA" id="ARBA00049203"/>
    </source>
</evidence>
<dbReference type="EC" id="3.1.1.89" evidence="2"/>
<accession>A0A397G2K3</accession>
<dbReference type="PANTHER" id="PTHR14189:SF0">
    <property type="entry name" value="PROTEIN PHOSPHATASE METHYLESTERASE 1"/>
    <property type="match status" value="1"/>
</dbReference>
<dbReference type="Gene3D" id="3.40.50.1820">
    <property type="entry name" value="alpha/beta hydrolase"/>
    <property type="match status" value="1"/>
</dbReference>
<keyword evidence="4" id="KW-0719">Serine esterase</keyword>
<dbReference type="AlphaFoldDB" id="A0A397G2K3"/>
<feature type="domain" description="AB hydrolase-1" evidence="8">
    <location>
        <begin position="2"/>
        <end position="253"/>
    </location>
</feature>
<dbReference type="PIRSF" id="PIRSF022950">
    <property type="entry name" value="PPase_methylesterase_euk"/>
    <property type="match status" value="1"/>
</dbReference>
<dbReference type="Pfam" id="PF12697">
    <property type="entry name" value="Abhydrolase_6"/>
    <property type="match status" value="1"/>
</dbReference>
<evidence type="ECO:0000256" key="4">
    <source>
        <dbReference type="ARBA" id="ARBA00022487"/>
    </source>
</evidence>
<feature type="active site" evidence="7">
    <location>
        <position position="81"/>
    </location>
</feature>
<dbReference type="OrthoDB" id="194865at2759"/>
<dbReference type="InterPro" id="IPR016812">
    <property type="entry name" value="PPase_methylesterase_euk"/>
</dbReference>
<comment type="catalytic activity">
    <reaction evidence="6">
        <text>[phosphatase 2A protein]-C-terminal L-leucine methyl ester + H2O = [phosphatase 2A protein]-C-terminal L-leucine + methanol + H(+)</text>
        <dbReference type="Rhea" id="RHEA:48548"/>
        <dbReference type="Rhea" id="RHEA-COMP:12134"/>
        <dbReference type="Rhea" id="RHEA-COMP:12135"/>
        <dbReference type="ChEBI" id="CHEBI:15377"/>
        <dbReference type="ChEBI" id="CHEBI:15378"/>
        <dbReference type="ChEBI" id="CHEBI:17790"/>
        <dbReference type="ChEBI" id="CHEBI:90516"/>
        <dbReference type="ChEBI" id="CHEBI:90517"/>
        <dbReference type="EC" id="3.1.1.89"/>
    </reaction>
</comment>
<evidence type="ECO:0000256" key="5">
    <source>
        <dbReference type="ARBA" id="ARBA00022801"/>
    </source>
</evidence>
<evidence type="ECO:0000313" key="10">
    <source>
        <dbReference type="Proteomes" id="UP000266861"/>
    </source>
</evidence>
<feature type="active site" evidence="7">
    <location>
        <position position="106"/>
    </location>
</feature>
<evidence type="ECO:0000256" key="2">
    <source>
        <dbReference type="ARBA" id="ARBA00013111"/>
    </source>
</evidence>
<evidence type="ECO:0000256" key="1">
    <source>
        <dbReference type="ARBA" id="ARBA00008645"/>
    </source>
</evidence>
<comment type="caution">
    <text evidence="9">The sequence shown here is derived from an EMBL/GenBank/DDBJ whole genome shotgun (WGS) entry which is preliminary data.</text>
</comment>
<proteinExistence type="inferred from homology"/>
<dbReference type="InterPro" id="IPR000073">
    <property type="entry name" value="AB_hydrolase_1"/>
</dbReference>
<protein>
    <recommendedName>
        <fullName evidence="3">Protein phosphatase methylesterase 1</fullName>
        <ecNumber evidence="2">3.1.1.89</ecNumber>
    </recommendedName>
</protein>
<gene>
    <name evidence="9" type="ORF">Glove_682g27</name>
</gene>
<keyword evidence="10" id="KW-1185">Reference proteome</keyword>
<name>A0A397G2K3_9GLOM</name>
<evidence type="ECO:0000256" key="3">
    <source>
        <dbReference type="ARBA" id="ARBA00020672"/>
    </source>
</evidence>
<dbReference type="PANTHER" id="PTHR14189">
    <property type="entry name" value="PROTEIN PHOSPHATASE METHYLESTERASE-1 RELATED"/>
    <property type="match status" value="1"/>
</dbReference>
<comment type="similarity">
    <text evidence="1">Belongs to the AB hydrolase superfamily.</text>
</comment>
<evidence type="ECO:0000259" key="8">
    <source>
        <dbReference type="Pfam" id="PF12697"/>
    </source>
</evidence>